<gene>
    <name evidence="1" type="ORF">Tb09.142.0420</name>
</gene>
<evidence type="ECO:0000313" key="2">
    <source>
        <dbReference type="Proteomes" id="UP000008524"/>
    </source>
</evidence>
<accession>Q38G31</accession>
<dbReference type="GO" id="GO:0005737">
    <property type="term" value="C:cytoplasm"/>
    <property type="evidence" value="ECO:0000314"/>
    <property type="project" value="GeneDB"/>
</dbReference>
<reference evidence="1 2" key="1">
    <citation type="journal article" date="2005" name="Science">
        <title>Comparative genomics of trypanosomatid parasitic protozoa.</title>
        <authorList>
            <person name="El-Sayed N.M."/>
            <person name="Myler P.J."/>
            <person name="Blandin G."/>
            <person name="Berriman M."/>
            <person name="Crabtree J."/>
            <person name="Aggarwal G."/>
            <person name="Caler E."/>
            <person name="Renauld H."/>
            <person name="Worthey E.A."/>
            <person name="Hertz-Fowler C."/>
            <person name="Ghedin E."/>
            <person name="Peacock C."/>
            <person name="Bartholomeu D.C."/>
            <person name="Haas B.J."/>
            <person name="Tran A.N."/>
            <person name="Wortman J.R."/>
            <person name="Alsmark U.C."/>
            <person name="Angiuoli S."/>
            <person name="Anupama A."/>
            <person name="Badger J."/>
            <person name="Bringaud F."/>
            <person name="Cadag E."/>
            <person name="Carlton J.M."/>
            <person name="Cerqueira G.C."/>
            <person name="Creasy T."/>
            <person name="Delcher A.L."/>
            <person name="Djikeng A."/>
            <person name="Embley T.M."/>
            <person name="Hauser C."/>
            <person name="Ivens A.C."/>
            <person name="Kummerfeld S.K."/>
            <person name="Pereira-Leal J.B."/>
            <person name="Nilsson D."/>
            <person name="Peterson J."/>
            <person name="Salzberg S.L."/>
            <person name="Shallom J."/>
            <person name="Silva J.C."/>
            <person name="Sundaram J."/>
            <person name="Westenberger S."/>
            <person name="White O."/>
            <person name="Melville S.E."/>
            <person name="Donelson J.E."/>
            <person name="Andersson B."/>
            <person name="Stuart K.D."/>
            <person name="Hall N."/>
        </authorList>
    </citation>
    <scope>NUCLEOTIDE SEQUENCE [LARGE SCALE GENOMIC DNA]</scope>
    <source>
        <strain evidence="1 2">927/4 GUTat10.1</strain>
    </source>
</reference>
<dbReference type="AlphaFoldDB" id="Q38G31"/>
<name>Q38G31_TRYB2</name>
<dbReference type="VEuPathDB" id="TriTrypDB:Tb927.9.770"/>
<dbReference type="GeneID" id="3659888"/>
<keyword evidence="2" id="KW-1185">Reference proteome</keyword>
<protein>
    <submittedName>
        <fullName evidence="1">Uncharacterized protein</fullName>
    </submittedName>
</protein>
<dbReference type="PaxDb" id="5691-EAN76239"/>
<dbReference type="InParanoid" id="Q38G31"/>
<proteinExistence type="predicted"/>
<dbReference type="EMBL" id="CM000207">
    <property type="protein sequence ID" value="EAN76239.1"/>
    <property type="molecule type" value="Genomic_DNA"/>
</dbReference>
<evidence type="ECO:0000313" key="1">
    <source>
        <dbReference type="EMBL" id="EAN76239.1"/>
    </source>
</evidence>
<dbReference type="Proteomes" id="UP000008524">
    <property type="component" value="Chromosome 9"/>
</dbReference>
<organism evidence="1 2">
    <name type="scientific">Trypanosoma brucei brucei (strain 927/4 GUTat10.1)</name>
    <dbReference type="NCBI Taxonomy" id="185431"/>
    <lineage>
        <taxon>Eukaryota</taxon>
        <taxon>Discoba</taxon>
        <taxon>Euglenozoa</taxon>
        <taxon>Kinetoplastea</taxon>
        <taxon>Metakinetoplastina</taxon>
        <taxon>Trypanosomatida</taxon>
        <taxon>Trypanosomatidae</taxon>
        <taxon>Trypanosoma</taxon>
    </lineage>
</organism>
<dbReference type="RefSeq" id="XP_803393.1">
    <property type="nucleotide sequence ID" value="XM_798300.1"/>
</dbReference>
<sequence length="57" mass="5897">MFFGGEGKGKGGVVVSRTAFSLLEVVKGGKNKPTCQMGVAFRKTCTVETGEGKVTEG</sequence>
<reference evidence="1 2" key="2">
    <citation type="journal article" date="2005" name="Science">
        <title>The genome of the African trypanosome Trypanosoma brucei.</title>
        <authorList>
            <person name="Berriman M."/>
            <person name="Ghedin E."/>
            <person name="Hertz-Fowler C."/>
            <person name="Blandin G."/>
            <person name="Renauld H."/>
            <person name="Bartholomeu D.C."/>
            <person name="Lennard N.J."/>
            <person name="Caler E."/>
            <person name="Hamlin N.E."/>
            <person name="Haas B."/>
            <person name="Bohme U."/>
            <person name="Hannick L."/>
            <person name="Aslett M.A."/>
            <person name="Shallom J."/>
            <person name="Marcello L."/>
            <person name="Hou L."/>
            <person name="Wickstead B."/>
            <person name="Alsmark U.C."/>
            <person name="Arrowsmith C."/>
            <person name="Atkin R.J."/>
            <person name="Barron A.J."/>
            <person name="Bringaud F."/>
            <person name="Brooks K."/>
            <person name="Carrington M."/>
            <person name="Cherevach I."/>
            <person name="Chillingworth T.J."/>
            <person name="Churcher C."/>
            <person name="Clark L.N."/>
            <person name="Corton C.H."/>
            <person name="Cronin A."/>
            <person name="Davies R.M."/>
            <person name="Doggett J."/>
            <person name="Djikeng A."/>
            <person name="Feldblyum T."/>
            <person name="Field M.C."/>
            <person name="Fraser A."/>
            <person name="Goodhead I."/>
            <person name="Hance Z."/>
            <person name="Harper D."/>
            <person name="Harris B.R."/>
            <person name="Hauser H."/>
            <person name="Hostetler J."/>
            <person name="Ivens A."/>
            <person name="Jagels K."/>
            <person name="Johnson D."/>
            <person name="Johnson J."/>
            <person name="Jones K."/>
            <person name="Kerhornou A.X."/>
            <person name="Koo H."/>
            <person name="Larke N."/>
            <person name="Landfear S."/>
            <person name="Larkin C."/>
            <person name="Leech V."/>
            <person name="Line A."/>
            <person name="Lord A."/>
            <person name="Macleod A."/>
            <person name="Mooney P.J."/>
            <person name="Moule S."/>
            <person name="Martin D.M."/>
            <person name="Morgan G.W."/>
            <person name="Mungall K."/>
            <person name="Norbertczak H."/>
            <person name="Ormond D."/>
            <person name="Pai G."/>
            <person name="Peacock C.S."/>
            <person name="Peterson J."/>
            <person name="Quail M.A."/>
            <person name="Rabbinowitsch E."/>
            <person name="Rajandream M.A."/>
            <person name="Reitter C."/>
            <person name="Salzberg S.L."/>
            <person name="Sanders M."/>
            <person name="Schobel S."/>
            <person name="Sharp S."/>
            <person name="Simmonds M."/>
            <person name="Simpson A.J."/>
            <person name="Tallon L."/>
            <person name="Turner C.M."/>
            <person name="Tait A."/>
            <person name="Tivey A.R."/>
            <person name="Van Aken S."/>
            <person name="Walker D."/>
            <person name="Wanless D."/>
            <person name="Wang S."/>
            <person name="White B."/>
            <person name="White O."/>
            <person name="Whitehead S."/>
            <person name="Woodward J."/>
            <person name="Wortman J."/>
            <person name="Adams M.D."/>
            <person name="Embley T.M."/>
            <person name="Gull K."/>
            <person name="Ullu E."/>
            <person name="Barry J.D."/>
            <person name="Fairlamb A.H."/>
            <person name="Opperdoes F."/>
            <person name="Barrell B.G."/>
            <person name="Donelson J.E."/>
            <person name="Hall N."/>
            <person name="Fraser C.M."/>
            <person name="Melville S.E."/>
            <person name="El-Sayed N.M."/>
        </authorList>
    </citation>
    <scope>NUCLEOTIDE SEQUENCE [LARGE SCALE GENOMIC DNA]</scope>
    <source>
        <strain evidence="1 2">927/4 GUTat10.1</strain>
    </source>
</reference>
<dbReference type="KEGG" id="tbr:Tb09.142.0420"/>